<evidence type="ECO:0000313" key="4">
    <source>
        <dbReference type="Proteomes" id="UP001371305"/>
    </source>
</evidence>
<proteinExistence type="predicted"/>
<accession>A0ABU9AUX1</accession>
<dbReference type="Proteomes" id="UP001371305">
    <property type="component" value="Unassembled WGS sequence"/>
</dbReference>
<evidence type="ECO:0000313" key="3">
    <source>
        <dbReference type="EMBL" id="MEK7951333.1"/>
    </source>
</evidence>
<comment type="caution">
    <text evidence="3">The sequence shown here is derived from an EMBL/GenBank/DDBJ whole genome shotgun (WGS) entry which is preliminary data.</text>
</comment>
<keyword evidence="2" id="KW-0732">Signal</keyword>
<name>A0ABU9AUX1_9BACT</name>
<dbReference type="RefSeq" id="WP_341404936.1">
    <property type="nucleotide sequence ID" value="NZ_JBBUKT010000004.1"/>
</dbReference>
<sequence>MKIHHVCLAVAACVLPLHAQQPPAPAPAPAPAPGGEAQPKPEAPGIKIRSLSFQLDTPPTEVYAHDPATGGKVPAVKIDMKSYLNHEFNLQPTQAESLIFSKSADPASLKDPANIVAKAKVPPNIKSGIFMFLPGTGKPGDTPFRVLVVDDSKRAFPPGSFKVLNLSPHGVRIQLETKNYDFASGETKLIEDPPVGVNNASAMNAYTSANGQVVRIASGIWPHPGTKRSLQLLFLNPASGQVEIRGIRDVAGDEF</sequence>
<feature type="chain" id="PRO_5045255453" evidence="2">
    <location>
        <begin position="20"/>
        <end position="255"/>
    </location>
</feature>
<feature type="compositionally biased region" description="Low complexity" evidence="1">
    <location>
        <begin position="33"/>
        <end position="43"/>
    </location>
</feature>
<keyword evidence="4" id="KW-1185">Reference proteome</keyword>
<evidence type="ECO:0000256" key="1">
    <source>
        <dbReference type="SAM" id="MobiDB-lite"/>
    </source>
</evidence>
<protein>
    <submittedName>
        <fullName evidence="3">Uncharacterized protein</fullName>
    </submittedName>
</protein>
<feature type="signal peptide" evidence="2">
    <location>
        <begin position="1"/>
        <end position="19"/>
    </location>
</feature>
<organism evidence="3 4">
    <name type="scientific">Luteolibacter soli</name>
    <dbReference type="NCBI Taxonomy" id="3135280"/>
    <lineage>
        <taxon>Bacteria</taxon>
        <taxon>Pseudomonadati</taxon>
        <taxon>Verrucomicrobiota</taxon>
        <taxon>Verrucomicrobiia</taxon>
        <taxon>Verrucomicrobiales</taxon>
        <taxon>Verrucomicrobiaceae</taxon>
        <taxon>Luteolibacter</taxon>
    </lineage>
</organism>
<feature type="region of interest" description="Disordered" evidence="1">
    <location>
        <begin position="21"/>
        <end position="43"/>
    </location>
</feature>
<gene>
    <name evidence="3" type="ORF">WKV53_12530</name>
</gene>
<dbReference type="EMBL" id="JBBUKT010000004">
    <property type="protein sequence ID" value="MEK7951333.1"/>
    <property type="molecule type" value="Genomic_DNA"/>
</dbReference>
<reference evidence="3 4" key="1">
    <citation type="submission" date="2024-04" db="EMBL/GenBank/DDBJ databases">
        <title>Luteolibacter sp. isolated from soil.</title>
        <authorList>
            <person name="An J."/>
        </authorList>
    </citation>
    <scope>NUCLEOTIDE SEQUENCE [LARGE SCALE GENOMIC DNA]</scope>
    <source>
        <strain evidence="3 4">Y139</strain>
    </source>
</reference>
<evidence type="ECO:0000256" key="2">
    <source>
        <dbReference type="SAM" id="SignalP"/>
    </source>
</evidence>
<feature type="compositionally biased region" description="Pro residues" evidence="1">
    <location>
        <begin position="22"/>
        <end position="32"/>
    </location>
</feature>